<reference evidence="2 3" key="1">
    <citation type="submission" date="2013-02" db="EMBL/GenBank/DDBJ databases">
        <title>The Genome Sequence of Enterococcus phoeniculicola BAA-412.</title>
        <authorList>
            <consortium name="The Broad Institute Genome Sequencing Platform"/>
            <consortium name="The Broad Institute Genome Sequencing Center for Infectious Disease"/>
            <person name="Earl A.M."/>
            <person name="Gilmore M.S."/>
            <person name="Lebreton F."/>
            <person name="Walker B."/>
            <person name="Young S.K."/>
            <person name="Zeng Q."/>
            <person name="Gargeya S."/>
            <person name="Fitzgerald M."/>
            <person name="Haas B."/>
            <person name="Abouelleil A."/>
            <person name="Alvarado L."/>
            <person name="Arachchi H.M."/>
            <person name="Berlin A.M."/>
            <person name="Chapman S.B."/>
            <person name="Dewar J."/>
            <person name="Goldberg J."/>
            <person name="Griggs A."/>
            <person name="Gujja S."/>
            <person name="Hansen M."/>
            <person name="Howarth C."/>
            <person name="Imamovic A."/>
            <person name="Larimer J."/>
            <person name="McCowan C."/>
            <person name="Murphy C."/>
            <person name="Neiman D."/>
            <person name="Pearson M."/>
            <person name="Priest M."/>
            <person name="Roberts A."/>
            <person name="Saif S."/>
            <person name="Shea T."/>
            <person name="Sisk P."/>
            <person name="Sykes S."/>
            <person name="Wortman J."/>
            <person name="Nusbaum C."/>
            <person name="Birren B."/>
        </authorList>
    </citation>
    <scope>NUCLEOTIDE SEQUENCE [LARGE SCALE GENOMIC DNA]</scope>
    <source>
        <strain evidence="2 3">ATCC BAA-412</strain>
    </source>
</reference>
<dbReference type="EMBL" id="AJAT01000017">
    <property type="protein sequence ID" value="EOL42491.1"/>
    <property type="molecule type" value="Genomic_DNA"/>
</dbReference>
<accession>R3W4R0</accession>
<dbReference type="RefSeq" id="WP_010769478.1">
    <property type="nucleotide sequence ID" value="NZ_ASWE01000001.1"/>
</dbReference>
<sequence>MKTIVSEIGSQALSEKEPIVILFGETATPALRNYSVIQEMKDSEPVELKKAGKILFDGEEYTIQFVGKTANQNLQSIGHLTLIFDKVPEENQIVNGVYLTPYKVPAFKKNTEIIYL</sequence>
<evidence type="ECO:0000313" key="2">
    <source>
        <dbReference type="EMBL" id="EOL42491.1"/>
    </source>
</evidence>
<keyword evidence="3" id="KW-1185">Reference proteome</keyword>
<dbReference type="PATRIC" id="fig|1158610.3.peg.2828"/>
<dbReference type="GO" id="GO:0008982">
    <property type="term" value="F:protein-N(PI)-phosphohistidine-sugar phosphotransferase activity"/>
    <property type="evidence" value="ECO:0007669"/>
    <property type="project" value="InterPro"/>
</dbReference>
<comment type="caution">
    <text evidence="1">Lacks conserved residue(s) required for the propagation of feature annotation.</text>
</comment>
<proteinExistence type="predicted"/>
<organism evidence="2 3">
    <name type="scientific">Enterococcus phoeniculicola ATCC BAA-412</name>
    <dbReference type="NCBI Taxonomy" id="1158610"/>
    <lineage>
        <taxon>Bacteria</taxon>
        <taxon>Bacillati</taxon>
        <taxon>Bacillota</taxon>
        <taxon>Bacilli</taxon>
        <taxon>Lactobacillales</taxon>
        <taxon>Enterococcaceae</taxon>
        <taxon>Enterococcus</taxon>
    </lineage>
</organism>
<dbReference type="PANTHER" id="PTHR40398:SF1">
    <property type="entry name" value="PTS SYSTEM GLUCITOL_SORBITOL-SPECIFIC EIIA COMPONENT"/>
    <property type="match status" value="1"/>
</dbReference>
<dbReference type="AlphaFoldDB" id="R3W4R0"/>
<dbReference type="InterPro" id="IPR004716">
    <property type="entry name" value="PTS_IIA_glucitol/sorbitol-sp"/>
</dbReference>
<dbReference type="Proteomes" id="UP000013785">
    <property type="component" value="Unassembled WGS sequence"/>
</dbReference>
<dbReference type="InterPro" id="IPR036665">
    <property type="entry name" value="PTS_IIA_glucitol/sorbitol_sf"/>
</dbReference>
<protein>
    <recommendedName>
        <fullName evidence="4">PTS system, glucitol/sorbitol-specific IIA component</fullName>
    </recommendedName>
</protein>
<dbReference type="GO" id="GO:0016301">
    <property type="term" value="F:kinase activity"/>
    <property type="evidence" value="ECO:0007669"/>
    <property type="project" value="TreeGrafter"/>
</dbReference>
<dbReference type="Gene3D" id="2.40.33.40">
    <property type="entry name" value="Phosphotransferase system, glucitol/sorbitol-specific IIA component"/>
    <property type="match status" value="1"/>
</dbReference>
<evidence type="ECO:0000313" key="3">
    <source>
        <dbReference type="Proteomes" id="UP000013785"/>
    </source>
</evidence>
<dbReference type="PROSITE" id="PS51097">
    <property type="entry name" value="PTS_EIIA_TYPE_5"/>
    <property type="match status" value="1"/>
</dbReference>
<dbReference type="GO" id="GO:0009401">
    <property type="term" value="P:phosphoenolpyruvate-dependent sugar phosphotransferase system"/>
    <property type="evidence" value="ECO:0007669"/>
    <property type="project" value="InterPro"/>
</dbReference>
<dbReference type="GO" id="GO:0005737">
    <property type="term" value="C:cytoplasm"/>
    <property type="evidence" value="ECO:0007669"/>
    <property type="project" value="InterPro"/>
</dbReference>
<evidence type="ECO:0008006" key="4">
    <source>
        <dbReference type="Google" id="ProtNLM"/>
    </source>
</evidence>
<evidence type="ECO:0000256" key="1">
    <source>
        <dbReference type="PROSITE-ProRule" id="PRU00420"/>
    </source>
</evidence>
<comment type="caution">
    <text evidence="2">The sequence shown here is derived from an EMBL/GenBank/DDBJ whole genome shotgun (WGS) entry which is preliminary data.</text>
</comment>
<dbReference type="eggNOG" id="COG3731">
    <property type="taxonomic scope" value="Bacteria"/>
</dbReference>
<dbReference type="Pfam" id="PF03829">
    <property type="entry name" value="PTSIIA_gutA"/>
    <property type="match status" value="1"/>
</dbReference>
<name>R3W4R0_9ENTE</name>
<dbReference type="STRING" id="154621.RV11_GL002044"/>
<gene>
    <name evidence="2" type="ORF">UC3_02843</name>
</gene>
<dbReference type="SUPFAM" id="SSF141530">
    <property type="entry name" value="PTSIIA/GutA-like"/>
    <property type="match status" value="1"/>
</dbReference>
<dbReference type="PANTHER" id="PTHR40398">
    <property type="entry name" value="PTS SYSTEM GLUCITOL/SORBITOL-SPECIFIC EIIA COMPONENT"/>
    <property type="match status" value="1"/>
</dbReference>
<dbReference type="HOGENOM" id="CLU_138435_1_0_9"/>